<feature type="domain" description="Tyr recombinase" evidence="3">
    <location>
        <begin position="148"/>
        <end position="328"/>
    </location>
</feature>
<dbReference type="EMBL" id="FWXR01000002">
    <property type="protein sequence ID" value="SMC41085.1"/>
    <property type="molecule type" value="Genomic_DNA"/>
</dbReference>
<dbReference type="InterPro" id="IPR050090">
    <property type="entry name" value="Tyrosine_recombinase_XerCD"/>
</dbReference>
<dbReference type="PANTHER" id="PTHR30349">
    <property type="entry name" value="PHAGE INTEGRASE-RELATED"/>
    <property type="match status" value="1"/>
</dbReference>
<dbReference type="Proteomes" id="UP000192656">
    <property type="component" value="Unassembled WGS sequence"/>
</dbReference>
<evidence type="ECO:0000256" key="1">
    <source>
        <dbReference type="ARBA" id="ARBA00022908"/>
    </source>
</evidence>
<evidence type="ECO:0000259" key="3">
    <source>
        <dbReference type="PROSITE" id="PS51898"/>
    </source>
</evidence>
<keyword evidence="1" id="KW-0229">DNA integration</keyword>
<accession>A0A1W1YY00</accession>
<dbReference type="SUPFAM" id="SSF56349">
    <property type="entry name" value="DNA breaking-rejoining enzymes"/>
    <property type="match status" value="1"/>
</dbReference>
<name>A0A1W1YY00_9HYPH</name>
<dbReference type="GO" id="GO:0003677">
    <property type="term" value="F:DNA binding"/>
    <property type="evidence" value="ECO:0007669"/>
    <property type="project" value="InterPro"/>
</dbReference>
<dbReference type="Gene3D" id="1.10.443.10">
    <property type="entry name" value="Intergrase catalytic core"/>
    <property type="match status" value="1"/>
</dbReference>
<dbReference type="STRING" id="937218.SAMN06297251_10282"/>
<dbReference type="GO" id="GO:0015074">
    <property type="term" value="P:DNA integration"/>
    <property type="evidence" value="ECO:0007669"/>
    <property type="project" value="UniProtKB-KW"/>
</dbReference>
<dbReference type="InterPro" id="IPR011010">
    <property type="entry name" value="DNA_brk_join_enz"/>
</dbReference>
<dbReference type="OrthoDB" id="7216962at2"/>
<dbReference type="AlphaFoldDB" id="A0A1W1YY00"/>
<keyword evidence="5" id="KW-1185">Reference proteome</keyword>
<gene>
    <name evidence="4" type="ORF">SAMN06297251_10282</name>
</gene>
<proteinExistence type="predicted"/>
<reference evidence="4 5" key="1">
    <citation type="submission" date="2017-04" db="EMBL/GenBank/DDBJ databases">
        <authorList>
            <person name="Afonso C.L."/>
            <person name="Miller P.J."/>
            <person name="Scott M.A."/>
            <person name="Spackman E."/>
            <person name="Goraichik I."/>
            <person name="Dimitrov K.M."/>
            <person name="Suarez D.L."/>
            <person name="Swayne D.E."/>
        </authorList>
    </citation>
    <scope>NUCLEOTIDE SEQUENCE [LARGE SCALE GENOMIC DNA]</scope>
    <source>
        <strain evidence="4 5">CGMCC 1.10972</strain>
    </source>
</reference>
<evidence type="ECO:0000313" key="5">
    <source>
        <dbReference type="Proteomes" id="UP000192656"/>
    </source>
</evidence>
<evidence type="ECO:0000256" key="2">
    <source>
        <dbReference type="ARBA" id="ARBA00023172"/>
    </source>
</evidence>
<dbReference type="PANTHER" id="PTHR30349:SF64">
    <property type="entry name" value="PROPHAGE INTEGRASE INTD-RELATED"/>
    <property type="match status" value="1"/>
</dbReference>
<organism evidence="4 5">
    <name type="scientific">Fulvimarina manganoxydans</name>
    <dbReference type="NCBI Taxonomy" id="937218"/>
    <lineage>
        <taxon>Bacteria</taxon>
        <taxon>Pseudomonadati</taxon>
        <taxon>Pseudomonadota</taxon>
        <taxon>Alphaproteobacteria</taxon>
        <taxon>Hyphomicrobiales</taxon>
        <taxon>Aurantimonadaceae</taxon>
        <taxon>Fulvimarina</taxon>
    </lineage>
</organism>
<keyword evidence="2" id="KW-0233">DNA recombination</keyword>
<dbReference type="Pfam" id="PF00589">
    <property type="entry name" value="Phage_integrase"/>
    <property type="match status" value="1"/>
</dbReference>
<sequence>MLKLVKRPKSPFYYARGTINGQRVEESTGTDNLREARRKLQDIERRILSADPVSEEAELTFAAALAIYRETKPKARFLDPLLSHFGARAVSEINNAAMREAAKKLYPDASDETIRRQLYTPVKAILNHAADEELCAPPRLKIKVQANRRTVFFKPEEVDAVLLSLNANPNAYLGPLVTFLIGQGSRMKETLTLDGRDVHLDDRLAILRLTKNGEERRVSLIPRVVAAMSNLPTIGEPGPVFRRLDGHPFKTDEAAGGQIKSAFRTAVKSAHLDERRYTPHVCRHTWATWFYAQTNDVRRLQVEGGWLSNEWQRYTKIGTPDLGRRVKRFGWDFSQKLGENLGERKADVI</sequence>
<dbReference type="InterPro" id="IPR013762">
    <property type="entry name" value="Integrase-like_cat_sf"/>
</dbReference>
<protein>
    <submittedName>
        <fullName evidence="4">Integrase</fullName>
    </submittedName>
</protein>
<dbReference type="GO" id="GO:0006310">
    <property type="term" value="P:DNA recombination"/>
    <property type="evidence" value="ECO:0007669"/>
    <property type="project" value="UniProtKB-KW"/>
</dbReference>
<dbReference type="InterPro" id="IPR002104">
    <property type="entry name" value="Integrase_catalytic"/>
</dbReference>
<dbReference type="PROSITE" id="PS51898">
    <property type="entry name" value="TYR_RECOMBINASE"/>
    <property type="match status" value="1"/>
</dbReference>
<evidence type="ECO:0000313" key="4">
    <source>
        <dbReference type="EMBL" id="SMC41085.1"/>
    </source>
</evidence>